<evidence type="ECO:0000313" key="1">
    <source>
        <dbReference type="EMBL" id="KDP42263.1"/>
    </source>
</evidence>
<accession>A0A067L4Y7</accession>
<protein>
    <submittedName>
        <fullName evidence="1">Uncharacterized protein</fullName>
    </submittedName>
</protein>
<organism evidence="1 2">
    <name type="scientific">Jatropha curcas</name>
    <name type="common">Barbados nut</name>
    <dbReference type="NCBI Taxonomy" id="180498"/>
    <lineage>
        <taxon>Eukaryota</taxon>
        <taxon>Viridiplantae</taxon>
        <taxon>Streptophyta</taxon>
        <taxon>Embryophyta</taxon>
        <taxon>Tracheophyta</taxon>
        <taxon>Spermatophyta</taxon>
        <taxon>Magnoliopsida</taxon>
        <taxon>eudicotyledons</taxon>
        <taxon>Gunneridae</taxon>
        <taxon>Pentapetalae</taxon>
        <taxon>rosids</taxon>
        <taxon>fabids</taxon>
        <taxon>Malpighiales</taxon>
        <taxon>Euphorbiaceae</taxon>
        <taxon>Crotonoideae</taxon>
        <taxon>Jatropheae</taxon>
        <taxon>Jatropha</taxon>
    </lineage>
</organism>
<name>A0A067L4Y7_JATCU</name>
<sequence>MTSKLGLIGLEDTSRFDRPDLNVWSPSQLGLIGFIGSRRFEETSSRLGLIGSKDVDLMTKSSKLGLIGLKDFDLATYSTRFDQLCRLQSV</sequence>
<reference evidence="1 2" key="1">
    <citation type="journal article" date="2014" name="PLoS ONE">
        <title>Global Analysis of Gene Expression Profiles in Physic Nut (Jatropha curcas L.) Seedlings Exposed to Salt Stress.</title>
        <authorList>
            <person name="Zhang L."/>
            <person name="Zhang C."/>
            <person name="Wu P."/>
            <person name="Chen Y."/>
            <person name="Li M."/>
            <person name="Jiang H."/>
            <person name="Wu G."/>
        </authorList>
    </citation>
    <scope>NUCLEOTIDE SEQUENCE [LARGE SCALE GENOMIC DNA]</scope>
    <source>
        <strain evidence="2">cv. GZQX0401</strain>
        <tissue evidence="1">Young leaves</tissue>
    </source>
</reference>
<keyword evidence="2" id="KW-1185">Reference proteome</keyword>
<gene>
    <name evidence="1" type="ORF">JCGZ_01587</name>
</gene>
<proteinExistence type="predicted"/>
<evidence type="ECO:0000313" key="2">
    <source>
        <dbReference type="Proteomes" id="UP000027138"/>
    </source>
</evidence>
<dbReference type="Proteomes" id="UP000027138">
    <property type="component" value="Unassembled WGS sequence"/>
</dbReference>
<dbReference type="EMBL" id="KK914308">
    <property type="protein sequence ID" value="KDP42263.1"/>
    <property type="molecule type" value="Genomic_DNA"/>
</dbReference>
<dbReference type="AlphaFoldDB" id="A0A067L4Y7"/>